<dbReference type="PANTHER" id="PTHR42973">
    <property type="entry name" value="BINDING OXIDOREDUCTASE, PUTATIVE (AFU_ORTHOLOGUE AFUA_1G17690)-RELATED"/>
    <property type="match status" value="1"/>
</dbReference>
<gene>
    <name evidence="7" type="ORF">PISL3812_08358</name>
</gene>
<evidence type="ECO:0000256" key="5">
    <source>
        <dbReference type="SAM" id="SignalP"/>
    </source>
</evidence>
<dbReference type="InterPro" id="IPR006094">
    <property type="entry name" value="Oxid_FAD_bind_N"/>
</dbReference>
<feature type="signal peptide" evidence="5">
    <location>
        <begin position="1"/>
        <end position="21"/>
    </location>
</feature>
<keyword evidence="2" id="KW-0285">Flavoprotein</keyword>
<feature type="chain" id="PRO_5006711698" evidence="5">
    <location>
        <begin position="22"/>
        <end position="507"/>
    </location>
</feature>
<comment type="similarity">
    <text evidence="1">Belongs to the oxygen-dependent FAD-linked oxidoreductase family.</text>
</comment>
<dbReference type="GO" id="GO:0071949">
    <property type="term" value="F:FAD binding"/>
    <property type="evidence" value="ECO:0007669"/>
    <property type="project" value="InterPro"/>
</dbReference>
<name>A0A0U1M8N4_TALIS</name>
<dbReference type="SUPFAM" id="SSF56176">
    <property type="entry name" value="FAD-binding/transporter-associated domain-like"/>
    <property type="match status" value="1"/>
</dbReference>
<sequence length="507" mass="54143">MKGFNGVPMALALSLSSNAAAVYTNSTSSCCDSLAQGLPSNVYTPSTSAYSVSINARWSRTSVLEPACVIIPESAEDVSAAIKLITENQCKFSVKSGGHNANPGANSINGGVSIDLSSLNSTSLSADRSFVSLGSGVTWGEAYDAFNNSNIGFTGGICEDVGVGGVSLGGGQSLFAPKRGWAVDNILNYEIVLSSGEIVNANQTSNADLFKALKGGNTNFGIVTRVDLDAFDFEGLWGGEVYVNLTGTEATRSDVLDQISHAITNFTTNNYIDTSSAVQLMTVYLSGGRGQILNAAFGNTDGVEKPESILPFLELPNQVLNQAGPIKMADFVHQVSKFQIKGYREVTASVTFNNDYNTIRDIWDATDAVYNALAAKDKVDWMVSFIPQSQIQQTYAAKRGGNSLGLTDVPDQIVAWLTSRWTDPSLDEMMEGARQQFVDESVAVAQKYGTYYPFLYINYAASFQNPLCGYGNDSVDFLKTTAAKYDPNGVFQTLMPGGFKVGNLTCA</sequence>
<dbReference type="OMA" id="GWAVDNI"/>
<dbReference type="InterPro" id="IPR016166">
    <property type="entry name" value="FAD-bd_PCMH"/>
</dbReference>
<evidence type="ECO:0000256" key="1">
    <source>
        <dbReference type="ARBA" id="ARBA00005466"/>
    </source>
</evidence>
<evidence type="ECO:0000313" key="7">
    <source>
        <dbReference type="EMBL" id="CRG91310.1"/>
    </source>
</evidence>
<keyword evidence="4" id="KW-0560">Oxidoreductase</keyword>
<dbReference type="Proteomes" id="UP000054383">
    <property type="component" value="Unassembled WGS sequence"/>
</dbReference>
<dbReference type="Gene3D" id="3.30.465.10">
    <property type="match status" value="1"/>
</dbReference>
<dbReference type="OrthoDB" id="2151789at2759"/>
<dbReference type="AlphaFoldDB" id="A0A0U1M8N4"/>
<evidence type="ECO:0000259" key="6">
    <source>
        <dbReference type="PROSITE" id="PS51387"/>
    </source>
</evidence>
<feature type="domain" description="FAD-binding PCMH-type" evidence="6">
    <location>
        <begin position="62"/>
        <end position="233"/>
    </location>
</feature>
<dbReference type="EMBL" id="CVMT01000009">
    <property type="protein sequence ID" value="CRG91310.1"/>
    <property type="molecule type" value="Genomic_DNA"/>
</dbReference>
<protein>
    <submittedName>
        <fullName evidence="7">Bifunctional solanapyrone synthase</fullName>
    </submittedName>
</protein>
<evidence type="ECO:0000313" key="8">
    <source>
        <dbReference type="Proteomes" id="UP000054383"/>
    </source>
</evidence>
<dbReference type="STRING" id="28573.A0A0U1M8N4"/>
<evidence type="ECO:0000256" key="2">
    <source>
        <dbReference type="ARBA" id="ARBA00022630"/>
    </source>
</evidence>
<keyword evidence="5" id="KW-0732">Signal</keyword>
<dbReference type="GO" id="GO:0016491">
    <property type="term" value="F:oxidoreductase activity"/>
    <property type="evidence" value="ECO:0007669"/>
    <property type="project" value="UniProtKB-KW"/>
</dbReference>
<keyword evidence="8" id="KW-1185">Reference proteome</keyword>
<proteinExistence type="inferred from homology"/>
<keyword evidence="3" id="KW-0274">FAD</keyword>
<dbReference type="InterPro" id="IPR016169">
    <property type="entry name" value="FAD-bd_PCMH_sub2"/>
</dbReference>
<dbReference type="PROSITE" id="PS51257">
    <property type="entry name" value="PROKAR_LIPOPROTEIN"/>
    <property type="match status" value="1"/>
</dbReference>
<dbReference type="PANTHER" id="PTHR42973:SF54">
    <property type="entry name" value="FAD-BINDING PCMH-TYPE DOMAIN-CONTAINING PROTEIN"/>
    <property type="match status" value="1"/>
</dbReference>
<organism evidence="7 8">
    <name type="scientific">Talaromyces islandicus</name>
    <name type="common">Penicillium islandicum</name>
    <dbReference type="NCBI Taxonomy" id="28573"/>
    <lineage>
        <taxon>Eukaryota</taxon>
        <taxon>Fungi</taxon>
        <taxon>Dikarya</taxon>
        <taxon>Ascomycota</taxon>
        <taxon>Pezizomycotina</taxon>
        <taxon>Eurotiomycetes</taxon>
        <taxon>Eurotiomycetidae</taxon>
        <taxon>Eurotiales</taxon>
        <taxon>Trichocomaceae</taxon>
        <taxon>Talaromyces</taxon>
        <taxon>Talaromyces sect. Islandici</taxon>
    </lineage>
</organism>
<accession>A0A0U1M8N4</accession>
<dbReference type="InterPro" id="IPR036318">
    <property type="entry name" value="FAD-bd_PCMH-like_sf"/>
</dbReference>
<evidence type="ECO:0000256" key="3">
    <source>
        <dbReference type="ARBA" id="ARBA00022827"/>
    </source>
</evidence>
<dbReference type="PROSITE" id="PS51387">
    <property type="entry name" value="FAD_PCMH"/>
    <property type="match status" value="1"/>
</dbReference>
<reference evidence="7 8" key="1">
    <citation type="submission" date="2015-04" db="EMBL/GenBank/DDBJ databases">
        <authorList>
            <person name="Syromyatnikov M.Y."/>
            <person name="Popov V.N."/>
        </authorList>
    </citation>
    <scope>NUCLEOTIDE SEQUENCE [LARGE SCALE GENOMIC DNA]</scope>
    <source>
        <strain evidence="7">WF-38-12</strain>
    </source>
</reference>
<evidence type="ECO:0000256" key="4">
    <source>
        <dbReference type="ARBA" id="ARBA00023002"/>
    </source>
</evidence>
<dbReference type="Pfam" id="PF01565">
    <property type="entry name" value="FAD_binding_4"/>
    <property type="match status" value="1"/>
</dbReference>
<dbReference type="InterPro" id="IPR050416">
    <property type="entry name" value="FAD-linked_Oxidoreductase"/>
</dbReference>